<dbReference type="RefSeq" id="WP_191040017.1">
    <property type="nucleotide sequence ID" value="NZ_JACXAA010000005.1"/>
</dbReference>
<evidence type="ECO:0000313" key="3">
    <source>
        <dbReference type="Proteomes" id="UP000653797"/>
    </source>
</evidence>
<protein>
    <recommendedName>
        <fullName evidence="4">DUF3592 domain-containing protein</fullName>
    </recommendedName>
</protein>
<feature type="transmembrane region" description="Helical" evidence="1">
    <location>
        <begin position="146"/>
        <end position="170"/>
    </location>
</feature>
<accession>A0A927B2Z7</accession>
<evidence type="ECO:0000313" key="2">
    <source>
        <dbReference type="EMBL" id="MBD2754383.1"/>
    </source>
</evidence>
<feature type="transmembrane region" description="Helical" evidence="1">
    <location>
        <begin position="12"/>
        <end position="33"/>
    </location>
</feature>
<name>A0A927B2Z7_9BACT</name>
<sequence>MLKQLLSSLGRIYSFVMSLIITAILCVITWGFWEYYQDARLQKQFMLEGQRISVLVDKGEQKQRSWRDILGNSTYLTFQYRGKAYTTRFVMDSGYVGSGDRVHLLYHPTYDAFRQPRNEVRYDQSNRKSRLVEWSTVRSFTGENKLLFFCLLLTSVSFFLLTGVIVTIVPLGFLQDIARLVLTVELLLAAIFFTYDTYQYFQYYQHLKANGHEVAVQVLDTHRRAVGNSSGRNNHSPLYTYEATIQYQQQERVIPISEDEYETLKPKDTLKAYYEASVNDFMSVDYPPDYLKIVIPVFFLFISILLLRSTIGSRQQKQPAAPVK</sequence>
<organism evidence="2 3">
    <name type="scientific">Spirosoma validum</name>
    <dbReference type="NCBI Taxonomy" id="2771355"/>
    <lineage>
        <taxon>Bacteria</taxon>
        <taxon>Pseudomonadati</taxon>
        <taxon>Bacteroidota</taxon>
        <taxon>Cytophagia</taxon>
        <taxon>Cytophagales</taxon>
        <taxon>Cytophagaceae</taxon>
        <taxon>Spirosoma</taxon>
    </lineage>
</organism>
<keyword evidence="1" id="KW-0472">Membrane</keyword>
<evidence type="ECO:0000256" key="1">
    <source>
        <dbReference type="SAM" id="Phobius"/>
    </source>
</evidence>
<reference evidence="2" key="1">
    <citation type="submission" date="2020-09" db="EMBL/GenBank/DDBJ databases">
        <authorList>
            <person name="Kim M.K."/>
        </authorList>
    </citation>
    <scope>NUCLEOTIDE SEQUENCE</scope>
    <source>
        <strain evidence="2">BT704</strain>
    </source>
</reference>
<keyword evidence="1" id="KW-0812">Transmembrane</keyword>
<keyword evidence="1" id="KW-1133">Transmembrane helix</keyword>
<dbReference type="EMBL" id="JACXAA010000005">
    <property type="protein sequence ID" value="MBD2754383.1"/>
    <property type="molecule type" value="Genomic_DNA"/>
</dbReference>
<feature type="transmembrane region" description="Helical" evidence="1">
    <location>
        <begin position="290"/>
        <end position="307"/>
    </location>
</feature>
<feature type="transmembrane region" description="Helical" evidence="1">
    <location>
        <begin position="177"/>
        <end position="195"/>
    </location>
</feature>
<gene>
    <name evidence="2" type="ORF">IC230_15860</name>
</gene>
<evidence type="ECO:0008006" key="4">
    <source>
        <dbReference type="Google" id="ProtNLM"/>
    </source>
</evidence>
<keyword evidence="3" id="KW-1185">Reference proteome</keyword>
<comment type="caution">
    <text evidence="2">The sequence shown here is derived from an EMBL/GenBank/DDBJ whole genome shotgun (WGS) entry which is preliminary data.</text>
</comment>
<dbReference type="Proteomes" id="UP000653797">
    <property type="component" value="Unassembled WGS sequence"/>
</dbReference>
<proteinExistence type="predicted"/>
<dbReference type="AlphaFoldDB" id="A0A927B2Z7"/>